<proteinExistence type="predicted"/>
<dbReference type="AlphaFoldDB" id="A0A0C2MIS6"/>
<keyword evidence="2" id="KW-1185">Reference proteome</keyword>
<accession>A0A0C2MIS6</accession>
<sequence>MSKGQQTNRHNKIIDTILKHYVKGKHTSVLINKKYKHGESKLRPDILIQTNEDCQEDFLIDVVVSFDDIKYFEDARKSKISKYNHLAEVHMSNRGKPIRILPLVVGTLGSLTYELKNVLRLLRIPSTKYRKTACEIVNGVIDDSFGIYMNYLYPNRKSKGADHIVPLNSP</sequence>
<name>A0A0C2MIS6_THEKT</name>
<comment type="caution">
    <text evidence="1">The sequence shown here is derived from an EMBL/GenBank/DDBJ whole genome shotgun (WGS) entry which is preliminary data.</text>
</comment>
<dbReference type="OrthoDB" id="6371887at2759"/>
<reference evidence="1 2" key="1">
    <citation type="journal article" date="2014" name="Genome Biol. Evol.">
        <title>The genome of the myxosporean Thelohanellus kitauei shows adaptations to nutrient acquisition within its fish host.</title>
        <authorList>
            <person name="Yang Y."/>
            <person name="Xiong J."/>
            <person name="Zhou Z."/>
            <person name="Huo F."/>
            <person name="Miao W."/>
            <person name="Ran C."/>
            <person name="Liu Y."/>
            <person name="Zhang J."/>
            <person name="Feng J."/>
            <person name="Wang M."/>
            <person name="Wang M."/>
            <person name="Wang L."/>
            <person name="Yao B."/>
        </authorList>
    </citation>
    <scope>NUCLEOTIDE SEQUENCE [LARGE SCALE GENOMIC DNA]</scope>
    <source>
        <strain evidence="1">Wuqing</strain>
    </source>
</reference>
<evidence type="ECO:0000313" key="1">
    <source>
        <dbReference type="EMBL" id="KII66981.1"/>
    </source>
</evidence>
<evidence type="ECO:0000313" key="2">
    <source>
        <dbReference type="Proteomes" id="UP000031668"/>
    </source>
</evidence>
<protein>
    <submittedName>
        <fullName evidence="1">Uncharacterized protein</fullName>
    </submittedName>
</protein>
<dbReference type="EMBL" id="JWZT01003354">
    <property type="protein sequence ID" value="KII66981.1"/>
    <property type="molecule type" value="Genomic_DNA"/>
</dbReference>
<organism evidence="1 2">
    <name type="scientific">Thelohanellus kitauei</name>
    <name type="common">Myxosporean</name>
    <dbReference type="NCBI Taxonomy" id="669202"/>
    <lineage>
        <taxon>Eukaryota</taxon>
        <taxon>Metazoa</taxon>
        <taxon>Cnidaria</taxon>
        <taxon>Myxozoa</taxon>
        <taxon>Myxosporea</taxon>
        <taxon>Bivalvulida</taxon>
        <taxon>Platysporina</taxon>
        <taxon>Myxobolidae</taxon>
        <taxon>Thelohanellus</taxon>
    </lineage>
</organism>
<gene>
    <name evidence="1" type="ORF">RF11_00816</name>
</gene>
<dbReference type="Proteomes" id="UP000031668">
    <property type="component" value="Unassembled WGS sequence"/>
</dbReference>